<keyword evidence="1" id="KW-1133">Transmembrane helix</keyword>
<feature type="transmembrane region" description="Helical" evidence="1">
    <location>
        <begin position="119"/>
        <end position="140"/>
    </location>
</feature>
<name>A0A2K3USR0_9DEIO</name>
<feature type="transmembrane region" description="Helical" evidence="1">
    <location>
        <begin position="277"/>
        <end position="297"/>
    </location>
</feature>
<sequence>MSVVAVTPPGAQAPPSPSVARLGREFRHLCAQATQPEEIAAALESNGLNDDIARERYGLQNVFACAEALYTHLPYRAPRSAVGTETGPLWGLLPRGLLYALPGAALAVAGPLLSGLPGASVALFSAVVLGWGWGQGMASIGYRKTGAPQQWFLWRATALSGPLTALAGALVAALNQPRLDAALIGALVGWVGGTTCAAFAALLILGRPLFAALGFLPCLALLVAPALSGAGPTDWNSAWVALGCAALLPLAALGVPTRLPSGLQIPPPPWHVTLAHAGAGWLCALFLTLAFGAALWAQLGPAALLPVILSVGPLEVVSLRFQSRLRLLAHRYGDLRRLAGASQRALLGLWGAYLLALGSLYGLYLLTPLLGTWPGSGVLLTALLPLAAYGSALLLGTVVSSVGQPWVVCAAWLLGSLVYLLCHAAGLAAAPLLGALFSVGVLWLGVLRVLRVPATYR</sequence>
<gene>
    <name evidence="2" type="ORF">CVO96_19300</name>
</gene>
<feature type="transmembrane region" description="Helical" evidence="1">
    <location>
        <begin position="406"/>
        <end position="426"/>
    </location>
</feature>
<feature type="transmembrane region" description="Helical" evidence="1">
    <location>
        <begin position="152"/>
        <end position="175"/>
    </location>
</feature>
<proteinExistence type="predicted"/>
<reference evidence="2 3" key="1">
    <citation type="submission" date="2018-01" db="EMBL/GenBank/DDBJ databases">
        <title>Deinococcus koreensis sp. nov., a radiation-resistant bacterium isolated from river water.</title>
        <authorList>
            <person name="Choi A."/>
        </authorList>
    </citation>
    <scope>NUCLEOTIDE SEQUENCE [LARGE SCALE GENOMIC DNA]</scope>
    <source>
        <strain evidence="2 3">SJW1-2</strain>
    </source>
</reference>
<feature type="transmembrane region" description="Helical" evidence="1">
    <location>
        <begin position="378"/>
        <end position="399"/>
    </location>
</feature>
<dbReference type="RefSeq" id="WP_103314086.1">
    <property type="nucleotide sequence ID" value="NZ_PPPD01000003.1"/>
</dbReference>
<evidence type="ECO:0000313" key="2">
    <source>
        <dbReference type="EMBL" id="PNY79572.1"/>
    </source>
</evidence>
<keyword evidence="1" id="KW-0472">Membrane</keyword>
<evidence type="ECO:0000313" key="3">
    <source>
        <dbReference type="Proteomes" id="UP000236379"/>
    </source>
</evidence>
<keyword evidence="1" id="KW-0812">Transmembrane</keyword>
<feature type="transmembrane region" description="Helical" evidence="1">
    <location>
        <begin position="181"/>
        <end position="205"/>
    </location>
</feature>
<feature type="transmembrane region" description="Helical" evidence="1">
    <location>
        <begin position="303"/>
        <end position="321"/>
    </location>
</feature>
<accession>A0A2K3USR0</accession>
<feature type="transmembrane region" description="Helical" evidence="1">
    <location>
        <begin position="432"/>
        <end position="450"/>
    </location>
</feature>
<dbReference type="Proteomes" id="UP000236379">
    <property type="component" value="Unassembled WGS sequence"/>
</dbReference>
<protein>
    <submittedName>
        <fullName evidence="2">Uncharacterized protein</fullName>
    </submittedName>
</protein>
<dbReference type="AlphaFoldDB" id="A0A2K3USR0"/>
<feature type="transmembrane region" description="Helical" evidence="1">
    <location>
        <begin position="345"/>
        <end position="366"/>
    </location>
</feature>
<keyword evidence="3" id="KW-1185">Reference proteome</keyword>
<feature type="transmembrane region" description="Helical" evidence="1">
    <location>
        <begin position="237"/>
        <end position="256"/>
    </location>
</feature>
<feature type="transmembrane region" description="Helical" evidence="1">
    <location>
        <begin position="212"/>
        <end position="231"/>
    </location>
</feature>
<evidence type="ECO:0000256" key="1">
    <source>
        <dbReference type="SAM" id="Phobius"/>
    </source>
</evidence>
<dbReference type="EMBL" id="PPPD01000003">
    <property type="protein sequence ID" value="PNY79572.1"/>
    <property type="molecule type" value="Genomic_DNA"/>
</dbReference>
<organism evidence="2 3">
    <name type="scientific">Deinococcus koreensis</name>
    <dbReference type="NCBI Taxonomy" id="2054903"/>
    <lineage>
        <taxon>Bacteria</taxon>
        <taxon>Thermotogati</taxon>
        <taxon>Deinococcota</taxon>
        <taxon>Deinococci</taxon>
        <taxon>Deinococcales</taxon>
        <taxon>Deinococcaceae</taxon>
        <taxon>Deinococcus</taxon>
    </lineage>
</organism>
<dbReference type="OrthoDB" id="61630at2"/>
<comment type="caution">
    <text evidence="2">The sequence shown here is derived from an EMBL/GenBank/DDBJ whole genome shotgun (WGS) entry which is preliminary data.</text>
</comment>